<dbReference type="AlphaFoldDB" id="A0A0D0DP39"/>
<sequence length="53" mass="5986">FPSTSEPSLDKINYFPCPLVDFFLPALRDGTWFTRTIGHLQGILSQSVIAWAM</sequence>
<proteinExistence type="predicted"/>
<reference evidence="1 2" key="1">
    <citation type="submission" date="2014-04" db="EMBL/GenBank/DDBJ databases">
        <authorList>
            <consortium name="DOE Joint Genome Institute"/>
            <person name="Kuo A."/>
            <person name="Kohler A."/>
            <person name="Jargeat P."/>
            <person name="Nagy L.G."/>
            <person name="Floudas D."/>
            <person name="Copeland A."/>
            <person name="Barry K.W."/>
            <person name="Cichocki N."/>
            <person name="Veneault-Fourrey C."/>
            <person name="LaButti K."/>
            <person name="Lindquist E.A."/>
            <person name="Lipzen A."/>
            <person name="Lundell T."/>
            <person name="Morin E."/>
            <person name="Murat C."/>
            <person name="Sun H."/>
            <person name="Tunlid A."/>
            <person name="Henrissat B."/>
            <person name="Grigoriev I.V."/>
            <person name="Hibbett D.S."/>
            <person name="Martin F."/>
            <person name="Nordberg H.P."/>
            <person name="Cantor M.N."/>
            <person name="Hua S.X."/>
        </authorList>
    </citation>
    <scope>NUCLEOTIDE SEQUENCE [LARGE SCALE GENOMIC DNA]</scope>
    <source>
        <strain evidence="1 2">Ve08.2h10</strain>
    </source>
</reference>
<dbReference type="HOGENOM" id="CLU_3074310_0_0_1"/>
<evidence type="ECO:0000313" key="1">
    <source>
        <dbReference type="EMBL" id="KIK80570.1"/>
    </source>
</evidence>
<name>A0A0D0DP39_9AGAM</name>
<gene>
    <name evidence="1" type="ORF">PAXRUDRAFT_158305</name>
</gene>
<feature type="non-terminal residue" evidence="1">
    <location>
        <position position="1"/>
    </location>
</feature>
<dbReference type="InParanoid" id="A0A0D0DP39"/>
<organism evidence="1 2">
    <name type="scientific">Paxillus rubicundulus Ve08.2h10</name>
    <dbReference type="NCBI Taxonomy" id="930991"/>
    <lineage>
        <taxon>Eukaryota</taxon>
        <taxon>Fungi</taxon>
        <taxon>Dikarya</taxon>
        <taxon>Basidiomycota</taxon>
        <taxon>Agaricomycotina</taxon>
        <taxon>Agaricomycetes</taxon>
        <taxon>Agaricomycetidae</taxon>
        <taxon>Boletales</taxon>
        <taxon>Paxilineae</taxon>
        <taxon>Paxillaceae</taxon>
        <taxon>Paxillus</taxon>
    </lineage>
</organism>
<reference evidence="2" key="2">
    <citation type="submission" date="2015-01" db="EMBL/GenBank/DDBJ databases">
        <title>Evolutionary Origins and Diversification of the Mycorrhizal Mutualists.</title>
        <authorList>
            <consortium name="DOE Joint Genome Institute"/>
            <consortium name="Mycorrhizal Genomics Consortium"/>
            <person name="Kohler A."/>
            <person name="Kuo A."/>
            <person name="Nagy L.G."/>
            <person name="Floudas D."/>
            <person name="Copeland A."/>
            <person name="Barry K.W."/>
            <person name="Cichocki N."/>
            <person name="Veneault-Fourrey C."/>
            <person name="LaButti K."/>
            <person name="Lindquist E.A."/>
            <person name="Lipzen A."/>
            <person name="Lundell T."/>
            <person name="Morin E."/>
            <person name="Murat C."/>
            <person name="Riley R."/>
            <person name="Ohm R."/>
            <person name="Sun H."/>
            <person name="Tunlid A."/>
            <person name="Henrissat B."/>
            <person name="Grigoriev I.V."/>
            <person name="Hibbett D.S."/>
            <person name="Martin F."/>
        </authorList>
    </citation>
    <scope>NUCLEOTIDE SEQUENCE [LARGE SCALE GENOMIC DNA]</scope>
    <source>
        <strain evidence="2">Ve08.2h10</strain>
    </source>
</reference>
<evidence type="ECO:0000313" key="2">
    <source>
        <dbReference type="Proteomes" id="UP000054538"/>
    </source>
</evidence>
<dbReference type="OrthoDB" id="3253623at2759"/>
<dbReference type="EMBL" id="KN825985">
    <property type="protein sequence ID" value="KIK80570.1"/>
    <property type="molecule type" value="Genomic_DNA"/>
</dbReference>
<keyword evidence="2" id="KW-1185">Reference proteome</keyword>
<dbReference type="Proteomes" id="UP000054538">
    <property type="component" value="Unassembled WGS sequence"/>
</dbReference>
<accession>A0A0D0DP39</accession>
<protein>
    <submittedName>
        <fullName evidence="1">Uncharacterized protein</fullName>
    </submittedName>
</protein>